<protein>
    <submittedName>
        <fullName evidence="1">Uncharacterized protein</fullName>
    </submittedName>
</protein>
<accession>A0ABC8RYL2</accession>
<comment type="caution">
    <text evidence="1">The sequence shown here is derived from an EMBL/GenBank/DDBJ whole genome shotgun (WGS) entry which is preliminary data.</text>
</comment>
<sequence length="65" mass="7388">MAVRKNYFGVGGGSRRFLSVVEKDAQWQNSLRALCLISSEASLEVLWLLAQLLKLQMAPLTFERF</sequence>
<organism evidence="1 2">
    <name type="scientific">Ilex paraguariensis</name>
    <name type="common">yerba mate</name>
    <dbReference type="NCBI Taxonomy" id="185542"/>
    <lineage>
        <taxon>Eukaryota</taxon>
        <taxon>Viridiplantae</taxon>
        <taxon>Streptophyta</taxon>
        <taxon>Embryophyta</taxon>
        <taxon>Tracheophyta</taxon>
        <taxon>Spermatophyta</taxon>
        <taxon>Magnoliopsida</taxon>
        <taxon>eudicotyledons</taxon>
        <taxon>Gunneridae</taxon>
        <taxon>Pentapetalae</taxon>
        <taxon>asterids</taxon>
        <taxon>campanulids</taxon>
        <taxon>Aquifoliales</taxon>
        <taxon>Aquifoliaceae</taxon>
        <taxon>Ilex</taxon>
    </lineage>
</organism>
<dbReference type="EMBL" id="CAUOFW020001837">
    <property type="protein sequence ID" value="CAK9149126.1"/>
    <property type="molecule type" value="Genomic_DNA"/>
</dbReference>
<gene>
    <name evidence="1" type="ORF">ILEXP_LOCUS17157</name>
</gene>
<name>A0ABC8RYL2_9AQUA</name>
<evidence type="ECO:0000313" key="2">
    <source>
        <dbReference type="Proteomes" id="UP001642360"/>
    </source>
</evidence>
<dbReference type="AlphaFoldDB" id="A0ABC8RYL2"/>
<reference evidence="1 2" key="1">
    <citation type="submission" date="2024-02" db="EMBL/GenBank/DDBJ databases">
        <authorList>
            <person name="Vignale AGUSTIN F."/>
            <person name="Sosa J E."/>
            <person name="Modenutti C."/>
        </authorList>
    </citation>
    <scope>NUCLEOTIDE SEQUENCE [LARGE SCALE GENOMIC DNA]</scope>
</reference>
<dbReference type="Proteomes" id="UP001642360">
    <property type="component" value="Unassembled WGS sequence"/>
</dbReference>
<keyword evidence="2" id="KW-1185">Reference proteome</keyword>
<proteinExistence type="predicted"/>
<evidence type="ECO:0000313" key="1">
    <source>
        <dbReference type="EMBL" id="CAK9149126.1"/>
    </source>
</evidence>